<evidence type="ECO:0000256" key="3">
    <source>
        <dbReference type="ARBA" id="ARBA00012916"/>
    </source>
</evidence>
<dbReference type="GO" id="GO:0097367">
    <property type="term" value="F:carbohydrate derivative binding"/>
    <property type="evidence" value="ECO:0007669"/>
    <property type="project" value="InterPro"/>
</dbReference>
<dbReference type="FunFam" id="3.60.20.10:FF:000006">
    <property type="entry name" value="Glutamine--fructose-6-phosphate aminotransferase [isomerizing]"/>
    <property type="match status" value="1"/>
</dbReference>
<dbReference type="PANTHER" id="PTHR10937">
    <property type="entry name" value="GLUCOSAMINE--FRUCTOSE-6-PHOSPHATE AMINOTRANSFERASE, ISOMERIZING"/>
    <property type="match status" value="1"/>
</dbReference>
<keyword evidence="7 10" id="KW-0808">Transferase</keyword>
<dbReference type="OrthoDB" id="9761808at2"/>
<dbReference type="NCBIfam" id="NF001484">
    <property type="entry name" value="PRK00331.1"/>
    <property type="match status" value="1"/>
</dbReference>
<organism evidence="13 14">
    <name type="scientific">Grimontia celer</name>
    <dbReference type="NCBI Taxonomy" id="1796497"/>
    <lineage>
        <taxon>Bacteria</taxon>
        <taxon>Pseudomonadati</taxon>
        <taxon>Pseudomonadota</taxon>
        <taxon>Gammaproteobacteria</taxon>
        <taxon>Vibrionales</taxon>
        <taxon>Vibrionaceae</taxon>
        <taxon>Grimontia</taxon>
    </lineage>
</organism>
<dbReference type="PROSITE" id="PS51278">
    <property type="entry name" value="GATASE_TYPE_2"/>
    <property type="match status" value="1"/>
</dbReference>
<dbReference type="SUPFAM" id="SSF56235">
    <property type="entry name" value="N-terminal nucleophile aminohydrolases (Ntn hydrolases)"/>
    <property type="match status" value="1"/>
</dbReference>
<evidence type="ECO:0000256" key="2">
    <source>
        <dbReference type="ARBA" id="ARBA00004496"/>
    </source>
</evidence>
<dbReference type="InterPro" id="IPR017932">
    <property type="entry name" value="GATase_2_dom"/>
</dbReference>
<dbReference type="InterPro" id="IPR029055">
    <property type="entry name" value="Ntn_hydrolases_N"/>
</dbReference>
<dbReference type="GO" id="GO:0005975">
    <property type="term" value="P:carbohydrate metabolic process"/>
    <property type="evidence" value="ECO:0007669"/>
    <property type="project" value="UniProtKB-UniRule"/>
</dbReference>
<evidence type="ECO:0000256" key="6">
    <source>
        <dbReference type="ARBA" id="ARBA00022576"/>
    </source>
</evidence>
<dbReference type="Pfam" id="PF01380">
    <property type="entry name" value="SIS"/>
    <property type="match status" value="2"/>
</dbReference>
<keyword evidence="6 10" id="KW-0032">Aminotransferase</keyword>
<evidence type="ECO:0000256" key="8">
    <source>
        <dbReference type="ARBA" id="ARBA00022737"/>
    </source>
</evidence>
<dbReference type="NCBIfam" id="TIGR01135">
    <property type="entry name" value="glmS"/>
    <property type="match status" value="1"/>
</dbReference>
<dbReference type="InterPro" id="IPR046348">
    <property type="entry name" value="SIS_dom_sf"/>
</dbReference>
<protein>
    <recommendedName>
        <fullName evidence="4 10">Glutamine--fructose-6-phosphate aminotransferase [isomerizing]</fullName>
        <ecNumber evidence="3 10">2.6.1.16</ecNumber>
    </recommendedName>
    <alternativeName>
        <fullName evidence="10">D-fructose-6-phosphate amidotransferase</fullName>
    </alternativeName>
    <alternativeName>
        <fullName evidence="10">GFAT</fullName>
    </alternativeName>
    <alternativeName>
        <fullName evidence="10">Glucosamine-6-phosphate synthase</fullName>
    </alternativeName>
    <alternativeName>
        <fullName evidence="10">Hexosephosphate aminotransferase</fullName>
    </alternativeName>
    <alternativeName>
        <fullName evidence="10">L-glutamine--D-fructose-6-phosphate amidotransferase</fullName>
    </alternativeName>
</protein>
<dbReference type="SUPFAM" id="SSF53697">
    <property type="entry name" value="SIS domain"/>
    <property type="match status" value="1"/>
</dbReference>
<dbReference type="InterPro" id="IPR001347">
    <property type="entry name" value="SIS_dom"/>
</dbReference>
<evidence type="ECO:0000313" key="14">
    <source>
        <dbReference type="Proteomes" id="UP000071641"/>
    </source>
</evidence>
<comment type="subunit">
    <text evidence="10">Homodimer.</text>
</comment>
<comment type="function">
    <text evidence="10">Catalyzes the first step in hexosamine metabolism, converting fructose-6P into glucosamine-6P using glutamine as a nitrogen source.</text>
</comment>
<sequence length="607" mass="65576">MCGIFAAVSETSVTSALVGGLRALSYRGYDSSGLVIAQHSGLQRRRAPGKLEALSSLLKEQPLEGFVGIAHTRWATHGAPSETNAHPHMTPKVAVVHNGIIENYSLLKADLESDGYRFNSETDSECIPLLITRNLDKGMTPEVALREAMAMLEGSFGIAVIFASESDTVYAARLGSPLVIGQGATGHFIASDAIAMASVARNLCMLEDGDVAKVRVNEMSITNNAGEVTHREMKALQVSEHDQGKQGYRHYMLKEIHQQPEVVRNTLNHYCDNASFTLKDEMFPANLERFDRLSIVACGTSYYAGMVARTWFEKYAAIPVEADVASEYRYRESPLSPNTLSLFISQSGETADTLAALRYTKEQGLSCISLLNVDTSTMAAESDSFLRTLAGAEIGVASTKAFTGQLMVLLLMALRMAKASGRLDIAAEKAAIKELFTLPVGLSNVIDQLASMKSIASSLVQSEHTLFLGRGTGFPLAQEGALKLKEISYIHAEAYPAGELKHGPIALIDEAMPVVLVAPPGPMMSKTLSNLREVAARGAKVILISNHEGIELASEHITHAIEMPDCDPVMMPVLYTLPLQLLAYHVAVLKGTDVDQPRNLAKSVTVE</sequence>
<feature type="domain" description="Glutamine amidotransferase type-2" evidence="11">
    <location>
        <begin position="2"/>
        <end position="217"/>
    </location>
</feature>
<dbReference type="Gene3D" id="3.60.20.10">
    <property type="entry name" value="Glutamine Phosphoribosylpyrophosphate, subunit 1, domain 1"/>
    <property type="match status" value="1"/>
</dbReference>
<gene>
    <name evidence="13" type="primary">glmS_1</name>
    <name evidence="10" type="synonym">glmS</name>
    <name evidence="13" type="ORF">GCE9029_02420</name>
</gene>
<dbReference type="InterPro" id="IPR005855">
    <property type="entry name" value="GFAT"/>
</dbReference>
<dbReference type="STRING" id="1796497.GCE9029_02420"/>
<dbReference type="GO" id="GO:0006002">
    <property type="term" value="P:fructose 6-phosphate metabolic process"/>
    <property type="evidence" value="ECO:0007669"/>
    <property type="project" value="TreeGrafter"/>
</dbReference>
<feature type="initiator methionine" description="Removed" evidence="10">
    <location>
        <position position="1"/>
    </location>
</feature>
<dbReference type="FunFam" id="3.40.50.10490:FF:000001">
    <property type="entry name" value="Glutamine--fructose-6-phosphate aminotransferase [isomerizing]"/>
    <property type="match status" value="1"/>
</dbReference>
<feature type="active site" description="Nucleophile; for GATase activity" evidence="10">
    <location>
        <position position="2"/>
    </location>
</feature>
<evidence type="ECO:0000256" key="10">
    <source>
        <dbReference type="HAMAP-Rule" id="MF_00164"/>
    </source>
</evidence>
<dbReference type="InterPro" id="IPR035466">
    <property type="entry name" value="GlmS/AgaS_SIS"/>
</dbReference>
<feature type="domain" description="SIS" evidence="12">
    <location>
        <begin position="455"/>
        <end position="597"/>
    </location>
</feature>
<dbReference type="EMBL" id="FIZX01000002">
    <property type="protein sequence ID" value="CZF81139.1"/>
    <property type="molecule type" value="Genomic_DNA"/>
</dbReference>
<evidence type="ECO:0000259" key="11">
    <source>
        <dbReference type="PROSITE" id="PS51278"/>
    </source>
</evidence>
<dbReference type="GO" id="GO:0006487">
    <property type="term" value="P:protein N-linked glycosylation"/>
    <property type="evidence" value="ECO:0007669"/>
    <property type="project" value="TreeGrafter"/>
</dbReference>
<keyword evidence="8" id="KW-0677">Repeat</keyword>
<dbReference type="CDD" id="cd00714">
    <property type="entry name" value="GFAT"/>
    <property type="match status" value="1"/>
</dbReference>
<evidence type="ECO:0000259" key="12">
    <source>
        <dbReference type="PROSITE" id="PS51464"/>
    </source>
</evidence>
<proteinExistence type="inferred from homology"/>
<keyword evidence="5 10" id="KW-0963">Cytoplasm</keyword>
<dbReference type="GO" id="GO:0006047">
    <property type="term" value="P:UDP-N-acetylglucosamine metabolic process"/>
    <property type="evidence" value="ECO:0007669"/>
    <property type="project" value="TreeGrafter"/>
</dbReference>
<accession>A0A128F2Y8</accession>
<dbReference type="AlphaFoldDB" id="A0A128F2Y8"/>
<dbReference type="InterPro" id="IPR035490">
    <property type="entry name" value="GlmS/FrlB_SIS"/>
</dbReference>
<evidence type="ECO:0000256" key="5">
    <source>
        <dbReference type="ARBA" id="ARBA00022490"/>
    </source>
</evidence>
<evidence type="ECO:0000256" key="1">
    <source>
        <dbReference type="ARBA" id="ARBA00001031"/>
    </source>
</evidence>
<comment type="catalytic activity">
    <reaction evidence="1 10">
        <text>D-fructose 6-phosphate + L-glutamine = D-glucosamine 6-phosphate + L-glutamate</text>
        <dbReference type="Rhea" id="RHEA:13237"/>
        <dbReference type="ChEBI" id="CHEBI:29985"/>
        <dbReference type="ChEBI" id="CHEBI:58359"/>
        <dbReference type="ChEBI" id="CHEBI:58725"/>
        <dbReference type="ChEBI" id="CHEBI:61527"/>
        <dbReference type="EC" id="2.6.1.16"/>
    </reaction>
</comment>
<dbReference type="Pfam" id="PF13522">
    <property type="entry name" value="GATase_6"/>
    <property type="match status" value="1"/>
</dbReference>
<dbReference type="RefSeq" id="WP_062663492.1">
    <property type="nucleotide sequence ID" value="NZ_FIZX01000002.1"/>
</dbReference>
<dbReference type="GO" id="GO:0004360">
    <property type="term" value="F:glutamine-fructose-6-phosphate transaminase (isomerizing) activity"/>
    <property type="evidence" value="ECO:0007669"/>
    <property type="project" value="UniProtKB-UniRule"/>
</dbReference>
<keyword evidence="9" id="KW-0315">Glutamine amidotransferase</keyword>
<dbReference type="PANTHER" id="PTHR10937:SF0">
    <property type="entry name" value="GLUTAMINE--FRUCTOSE-6-PHOSPHATE TRANSAMINASE (ISOMERIZING)"/>
    <property type="match status" value="1"/>
</dbReference>
<keyword evidence="14" id="KW-1185">Reference proteome</keyword>
<dbReference type="EC" id="2.6.1.16" evidence="3 10"/>
<dbReference type="GO" id="GO:0005829">
    <property type="term" value="C:cytosol"/>
    <property type="evidence" value="ECO:0007669"/>
    <property type="project" value="TreeGrafter"/>
</dbReference>
<comment type="subcellular location">
    <subcellularLocation>
        <location evidence="2 10">Cytoplasm</location>
    </subcellularLocation>
</comment>
<reference evidence="14" key="1">
    <citation type="submission" date="2016-02" db="EMBL/GenBank/DDBJ databases">
        <authorList>
            <person name="Rodrigo-Torres Lidia"/>
            <person name="Arahal R.David."/>
        </authorList>
    </citation>
    <scope>NUCLEOTIDE SEQUENCE [LARGE SCALE GENOMIC DNA]</scope>
    <source>
        <strain evidence="14">CECT 9029</strain>
    </source>
</reference>
<dbReference type="PROSITE" id="PS51464">
    <property type="entry name" value="SIS"/>
    <property type="match status" value="2"/>
</dbReference>
<evidence type="ECO:0000313" key="13">
    <source>
        <dbReference type="EMBL" id="CZF81139.1"/>
    </source>
</evidence>
<dbReference type="CDD" id="cd05008">
    <property type="entry name" value="SIS_GlmS_GlmD_1"/>
    <property type="match status" value="1"/>
</dbReference>
<dbReference type="HAMAP" id="MF_00164">
    <property type="entry name" value="GlmS"/>
    <property type="match status" value="1"/>
</dbReference>
<feature type="active site" description="For Fru-6P isomerization activity" evidence="10">
    <location>
        <position position="602"/>
    </location>
</feature>
<name>A0A128F2Y8_9GAMM</name>
<evidence type="ECO:0000256" key="4">
    <source>
        <dbReference type="ARBA" id="ARBA00016090"/>
    </source>
</evidence>
<dbReference type="Proteomes" id="UP000071641">
    <property type="component" value="Unassembled WGS sequence"/>
</dbReference>
<evidence type="ECO:0000256" key="9">
    <source>
        <dbReference type="ARBA" id="ARBA00022962"/>
    </source>
</evidence>
<dbReference type="Gene3D" id="3.40.50.10490">
    <property type="entry name" value="Glucose-6-phosphate isomerase like protein, domain 1"/>
    <property type="match status" value="2"/>
</dbReference>
<feature type="domain" description="SIS" evidence="12">
    <location>
        <begin position="283"/>
        <end position="422"/>
    </location>
</feature>
<dbReference type="CDD" id="cd05009">
    <property type="entry name" value="SIS_GlmS_GlmD_2"/>
    <property type="match status" value="1"/>
</dbReference>
<evidence type="ECO:0000256" key="7">
    <source>
        <dbReference type="ARBA" id="ARBA00022679"/>
    </source>
</evidence>
<dbReference type="InterPro" id="IPR047084">
    <property type="entry name" value="GFAT_N"/>
</dbReference>